<dbReference type="PRINTS" id="PR00420">
    <property type="entry name" value="RNGMNOXGNASE"/>
</dbReference>
<dbReference type="InterPro" id="IPR018168">
    <property type="entry name" value="Ubi_Hdrlase_CS"/>
</dbReference>
<keyword evidence="6 8" id="KW-0503">Monooxygenase</keyword>
<comment type="caution">
    <text evidence="8">The sequence shown here is derived from an EMBL/GenBank/DDBJ whole genome shotgun (WGS) entry which is preliminary data.</text>
</comment>
<dbReference type="GO" id="GO:0004497">
    <property type="term" value="F:monooxygenase activity"/>
    <property type="evidence" value="ECO:0007669"/>
    <property type="project" value="UniProtKB-KW"/>
</dbReference>
<protein>
    <submittedName>
        <fullName evidence="8">Ubiquinone biosynthesis monooxygenase COQ6-like 2</fullName>
    </submittedName>
</protein>
<dbReference type="GO" id="GO:0071949">
    <property type="term" value="F:FAD binding"/>
    <property type="evidence" value="ECO:0007669"/>
    <property type="project" value="InterPro"/>
</dbReference>
<keyword evidence="3" id="KW-0285">Flavoprotein</keyword>
<dbReference type="NCBIfam" id="TIGR01988">
    <property type="entry name" value="Ubi-OHases"/>
    <property type="match status" value="1"/>
</dbReference>
<dbReference type="AlphaFoldDB" id="A0A8J5ND51"/>
<dbReference type="GO" id="GO:0006744">
    <property type="term" value="P:ubiquinone biosynthetic process"/>
    <property type="evidence" value="ECO:0007669"/>
    <property type="project" value="InterPro"/>
</dbReference>
<dbReference type="Pfam" id="PF01494">
    <property type="entry name" value="FAD_binding_3"/>
    <property type="match status" value="1"/>
</dbReference>
<reference evidence="8" key="1">
    <citation type="journal article" date="2021" name="Sci. Adv.">
        <title>The American lobster genome reveals insights on longevity, neural, and immune adaptations.</title>
        <authorList>
            <person name="Polinski J.M."/>
            <person name="Zimin A.V."/>
            <person name="Clark K.F."/>
            <person name="Kohn A.B."/>
            <person name="Sadowski N."/>
            <person name="Timp W."/>
            <person name="Ptitsyn A."/>
            <person name="Khanna P."/>
            <person name="Romanova D.Y."/>
            <person name="Williams P."/>
            <person name="Greenwood S.J."/>
            <person name="Moroz L.L."/>
            <person name="Walt D.R."/>
            <person name="Bodnar A.G."/>
        </authorList>
    </citation>
    <scope>NUCLEOTIDE SEQUENCE</scope>
    <source>
        <strain evidence="8">GMGI-L3</strain>
    </source>
</reference>
<dbReference type="Proteomes" id="UP000747542">
    <property type="component" value="Unassembled WGS sequence"/>
</dbReference>
<evidence type="ECO:0000256" key="5">
    <source>
        <dbReference type="ARBA" id="ARBA00023002"/>
    </source>
</evidence>
<sequence>VTQVSDVNKASDHLYHVPVFTSLPATEGFPAPGEAGGAEREVWEACSEAMITFDEHDQSEVLAHIVENDVILHALKEQVPAHVEIGADGAKSLAVDNTVAWQRFLPTGPVALLPLSNDRSSLVWSTTKEQAQKLHQLTDEEFTDALNRAIWDESSSNEIIRTVHERWMTLLETIAPRSGAAVRQLPPSVCAIVPGTRGSFPLGLGHAVHYVAPRVALIGDAAHRIHPLAGQGVNLGFGDVATLTDTLQNAVLIGADIGDEQILHQYESERQRHNVATLATIDGLYRLYNSTAPPLVLLRSLGLSAVNIMAPLKRQLMAHAEG</sequence>
<proteinExistence type="inferred from homology"/>
<feature type="domain" description="FAD-binding" evidence="7">
    <location>
        <begin position="207"/>
        <end position="275"/>
    </location>
</feature>
<evidence type="ECO:0000256" key="6">
    <source>
        <dbReference type="ARBA" id="ARBA00023033"/>
    </source>
</evidence>
<evidence type="ECO:0000313" key="8">
    <source>
        <dbReference type="EMBL" id="KAG7177473.1"/>
    </source>
</evidence>
<comment type="cofactor">
    <cofactor evidence="1">
        <name>FAD</name>
        <dbReference type="ChEBI" id="CHEBI:57692"/>
    </cofactor>
</comment>
<keyword evidence="4" id="KW-0274">FAD</keyword>
<dbReference type="EMBL" id="JAHLQT010002257">
    <property type="protein sequence ID" value="KAG7177473.1"/>
    <property type="molecule type" value="Genomic_DNA"/>
</dbReference>
<dbReference type="Gene3D" id="3.50.50.60">
    <property type="entry name" value="FAD/NAD(P)-binding domain"/>
    <property type="match status" value="1"/>
</dbReference>
<dbReference type="InterPro" id="IPR002938">
    <property type="entry name" value="FAD-bd"/>
</dbReference>
<accession>A0A8J5ND51</accession>
<dbReference type="PANTHER" id="PTHR43876:SF7">
    <property type="entry name" value="UBIQUINONE BIOSYNTHESIS MONOOXYGENASE COQ6, MITOCHONDRIAL"/>
    <property type="match status" value="1"/>
</dbReference>
<dbReference type="SUPFAM" id="SSF51905">
    <property type="entry name" value="FAD/NAD(P)-binding domain"/>
    <property type="match status" value="1"/>
</dbReference>
<dbReference type="FunFam" id="3.50.50.60:FF:000021">
    <property type="entry name" value="Ubiquinone biosynthesis monooxygenase COQ6"/>
    <property type="match status" value="1"/>
</dbReference>
<dbReference type="PROSITE" id="PS01304">
    <property type="entry name" value="UBIH"/>
    <property type="match status" value="1"/>
</dbReference>
<evidence type="ECO:0000256" key="3">
    <source>
        <dbReference type="ARBA" id="ARBA00022630"/>
    </source>
</evidence>
<dbReference type="Gene3D" id="3.30.9.10">
    <property type="entry name" value="D-Amino Acid Oxidase, subunit A, domain 2"/>
    <property type="match status" value="1"/>
</dbReference>
<evidence type="ECO:0000256" key="4">
    <source>
        <dbReference type="ARBA" id="ARBA00022827"/>
    </source>
</evidence>
<dbReference type="GO" id="GO:0005739">
    <property type="term" value="C:mitochondrion"/>
    <property type="evidence" value="ECO:0007669"/>
    <property type="project" value="TreeGrafter"/>
</dbReference>
<keyword evidence="5" id="KW-0560">Oxidoreductase</keyword>
<dbReference type="GO" id="GO:0016705">
    <property type="term" value="F:oxidoreductase activity, acting on paired donors, with incorporation or reduction of molecular oxygen"/>
    <property type="evidence" value="ECO:0007669"/>
    <property type="project" value="InterPro"/>
</dbReference>
<dbReference type="InterPro" id="IPR051205">
    <property type="entry name" value="UbiH/COQ6_monooxygenase"/>
</dbReference>
<keyword evidence="9" id="KW-1185">Reference proteome</keyword>
<evidence type="ECO:0000313" key="9">
    <source>
        <dbReference type="Proteomes" id="UP000747542"/>
    </source>
</evidence>
<dbReference type="InterPro" id="IPR010971">
    <property type="entry name" value="UbiH/COQ6"/>
</dbReference>
<gene>
    <name evidence="8" type="primary">Coq6-L2</name>
    <name evidence="8" type="ORF">Hamer_G026096</name>
</gene>
<evidence type="ECO:0000259" key="7">
    <source>
        <dbReference type="Pfam" id="PF01494"/>
    </source>
</evidence>
<evidence type="ECO:0000256" key="1">
    <source>
        <dbReference type="ARBA" id="ARBA00001974"/>
    </source>
</evidence>
<evidence type="ECO:0000256" key="2">
    <source>
        <dbReference type="ARBA" id="ARBA00005349"/>
    </source>
</evidence>
<organism evidence="8 9">
    <name type="scientific">Homarus americanus</name>
    <name type="common">American lobster</name>
    <dbReference type="NCBI Taxonomy" id="6706"/>
    <lineage>
        <taxon>Eukaryota</taxon>
        <taxon>Metazoa</taxon>
        <taxon>Ecdysozoa</taxon>
        <taxon>Arthropoda</taxon>
        <taxon>Crustacea</taxon>
        <taxon>Multicrustacea</taxon>
        <taxon>Malacostraca</taxon>
        <taxon>Eumalacostraca</taxon>
        <taxon>Eucarida</taxon>
        <taxon>Decapoda</taxon>
        <taxon>Pleocyemata</taxon>
        <taxon>Astacidea</taxon>
        <taxon>Nephropoidea</taxon>
        <taxon>Nephropidae</taxon>
        <taxon>Homarus</taxon>
    </lineage>
</organism>
<feature type="non-terminal residue" evidence="8">
    <location>
        <position position="322"/>
    </location>
</feature>
<dbReference type="PANTHER" id="PTHR43876">
    <property type="entry name" value="UBIQUINONE BIOSYNTHESIS MONOOXYGENASE COQ6, MITOCHONDRIAL"/>
    <property type="match status" value="1"/>
</dbReference>
<keyword evidence="8" id="KW-0830">Ubiquinone</keyword>
<comment type="similarity">
    <text evidence="2">Belongs to the UbiH/COQ6 family.</text>
</comment>
<dbReference type="InterPro" id="IPR036188">
    <property type="entry name" value="FAD/NAD-bd_sf"/>
</dbReference>
<name>A0A8J5ND51_HOMAM</name>